<proteinExistence type="inferred from homology"/>
<comment type="cofactor">
    <cofactor evidence="1 10">
        <name>FAD</name>
        <dbReference type="ChEBI" id="CHEBI:57692"/>
    </cofactor>
</comment>
<dbReference type="Pfam" id="PF00441">
    <property type="entry name" value="Acyl-CoA_dh_1"/>
    <property type="match status" value="1"/>
</dbReference>
<dbReference type="OrthoDB" id="9807883at2"/>
<keyword evidence="16" id="KW-1185">Reference proteome</keyword>
<dbReference type="EC" id="1.3.99.41" evidence="8"/>
<organism evidence="15 16">
    <name type="scientific">Candidatus Neomicrothrix parvicella RN1</name>
    <dbReference type="NCBI Taxonomy" id="1229780"/>
    <lineage>
        <taxon>Bacteria</taxon>
        <taxon>Bacillati</taxon>
        <taxon>Actinomycetota</taxon>
        <taxon>Acidimicrobiia</taxon>
        <taxon>Acidimicrobiales</taxon>
        <taxon>Microthrixaceae</taxon>
        <taxon>Candidatus Neomicrothrix</taxon>
    </lineage>
</organism>
<evidence type="ECO:0000259" key="14">
    <source>
        <dbReference type="Pfam" id="PF12806"/>
    </source>
</evidence>
<dbReference type="InterPro" id="IPR009075">
    <property type="entry name" value="AcylCo_DH/oxidase_C"/>
</dbReference>
<dbReference type="Pfam" id="PF12806">
    <property type="entry name" value="Acyl-CoA_dh_C"/>
    <property type="match status" value="1"/>
</dbReference>
<evidence type="ECO:0000256" key="2">
    <source>
        <dbReference type="ARBA" id="ARBA00009347"/>
    </source>
</evidence>
<comment type="similarity">
    <text evidence="2 10">Belongs to the acyl-CoA dehydrogenase family.</text>
</comment>
<dbReference type="SUPFAM" id="SSF47203">
    <property type="entry name" value="Acyl-CoA dehydrogenase C-terminal domain-like"/>
    <property type="match status" value="1"/>
</dbReference>
<dbReference type="InterPro" id="IPR036250">
    <property type="entry name" value="AcylCo_DH-like_C"/>
</dbReference>
<dbReference type="Pfam" id="PF02770">
    <property type="entry name" value="Acyl-CoA_dh_M"/>
    <property type="match status" value="1"/>
</dbReference>
<evidence type="ECO:0000256" key="6">
    <source>
        <dbReference type="ARBA" id="ARBA00051388"/>
    </source>
</evidence>
<dbReference type="InterPro" id="IPR013786">
    <property type="entry name" value="AcylCoA_DH/ox_N"/>
</dbReference>
<dbReference type="EMBL" id="CANL01000024">
    <property type="protein sequence ID" value="CCM63879.1"/>
    <property type="molecule type" value="Genomic_DNA"/>
</dbReference>
<comment type="function">
    <text evidence="7">Involved in the assimilation of dimethylsulphoniopropionate (DMSP), an important compound in the fixation of carbon in marine phytoplankton, by mediating the conversion of 3-(methylthio)propanoyl-CoA (MMPA-CoA) to 3-(methylthio)acryloyl-CoA (MTA-CoA).</text>
</comment>
<reference evidence="15 16" key="1">
    <citation type="journal article" date="2013" name="ISME J.">
        <title>Metabolic model for the filamentous 'Candidatus Microthrix parvicella' based on genomic and metagenomic analyses.</title>
        <authorList>
            <person name="Jon McIlroy S."/>
            <person name="Kristiansen R."/>
            <person name="Albertsen M."/>
            <person name="Michael Karst S."/>
            <person name="Rossetti S."/>
            <person name="Lund Nielsen J."/>
            <person name="Tandoi V."/>
            <person name="James Seviour R."/>
            <person name="Nielsen P.H."/>
        </authorList>
    </citation>
    <scope>NUCLEOTIDE SEQUENCE [LARGE SCALE GENOMIC DNA]</scope>
    <source>
        <strain evidence="15 16">RN1</strain>
    </source>
</reference>
<evidence type="ECO:0000256" key="9">
    <source>
        <dbReference type="ARBA" id="ARBA00069043"/>
    </source>
</evidence>
<evidence type="ECO:0000259" key="13">
    <source>
        <dbReference type="Pfam" id="PF02771"/>
    </source>
</evidence>
<evidence type="ECO:0000313" key="16">
    <source>
        <dbReference type="Proteomes" id="UP000018291"/>
    </source>
</evidence>
<evidence type="ECO:0000256" key="1">
    <source>
        <dbReference type="ARBA" id="ARBA00001974"/>
    </source>
</evidence>
<dbReference type="InterPro" id="IPR009100">
    <property type="entry name" value="AcylCoA_DH/oxidase_NM_dom_sf"/>
</dbReference>
<dbReference type="Gene3D" id="1.20.140.10">
    <property type="entry name" value="Butyryl-CoA Dehydrogenase, subunit A, domain 3"/>
    <property type="match status" value="1"/>
</dbReference>
<dbReference type="InterPro" id="IPR052166">
    <property type="entry name" value="Diverse_Acyl-CoA_DH"/>
</dbReference>
<dbReference type="PANTHER" id="PTHR42803">
    <property type="entry name" value="ACYL-COA DEHYDROGENASE"/>
    <property type="match status" value="1"/>
</dbReference>
<protein>
    <recommendedName>
        <fullName evidence="9">3-methylmercaptopropionyl-CoA dehydrogenase</fullName>
        <ecNumber evidence="8">1.3.99.41</ecNumber>
    </recommendedName>
</protein>
<dbReference type="GO" id="GO:0016627">
    <property type="term" value="F:oxidoreductase activity, acting on the CH-CH group of donors"/>
    <property type="evidence" value="ECO:0007669"/>
    <property type="project" value="InterPro"/>
</dbReference>
<evidence type="ECO:0000256" key="10">
    <source>
        <dbReference type="RuleBase" id="RU362125"/>
    </source>
</evidence>
<feature type="domain" description="Acyl-CoA dehydrogenase/oxidase C-terminal" evidence="11">
    <location>
        <begin position="286"/>
        <end position="452"/>
    </location>
</feature>
<dbReference type="InterPro" id="IPR037069">
    <property type="entry name" value="AcylCoA_DH/ox_N_sf"/>
</dbReference>
<dbReference type="GO" id="GO:0050660">
    <property type="term" value="F:flavin adenine dinucleotide binding"/>
    <property type="evidence" value="ECO:0007669"/>
    <property type="project" value="InterPro"/>
</dbReference>
<dbReference type="PANTHER" id="PTHR42803:SF1">
    <property type="entry name" value="BROAD-SPECIFICITY LINEAR ACYL-COA DEHYDROGENASE FADE5"/>
    <property type="match status" value="1"/>
</dbReference>
<dbReference type="Gene3D" id="2.40.110.10">
    <property type="entry name" value="Butyryl-CoA Dehydrogenase, subunit A, domain 2"/>
    <property type="match status" value="1"/>
</dbReference>
<keyword evidence="3 10" id="KW-0285">Flavoprotein</keyword>
<feature type="domain" description="Acyl-CoA dehydrogenase/oxidase N-terminal" evidence="13">
    <location>
        <begin position="80"/>
        <end position="158"/>
    </location>
</feature>
<dbReference type="RefSeq" id="WP_012227183.1">
    <property type="nucleotide sequence ID" value="NZ_HG422565.1"/>
</dbReference>
<evidence type="ECO:0000259" key="12">
    <source>
        <dbReference type="Pfam" id="PF02770"/>
    </source>
</evidence>
<comment type="catalytic activity">
    <reaction evidence="6">
        <text>3-(methylsulfanyl)propanoyl-CoA + oxidized [electron-transfer flavoprotein] + H(+) = 3-(methylsulfanyl)acryloyl-CoA + reduced [electron-transfer flavoprotein]</text>
        <dbReference type="Rhea" id="RHEA:52612"/>
        <dbReference type="Rhea" id="RHEA-COMP:10685"/>
        <dbReference type="Rhea" id="RHEA-COMP:10686"/>
        <dbReference type="ChEBI" id="CHEBI:15378"/>
        <dbReference type="ChEBI" id="CHEBI:57692"/>
        <dbReference type="ChEBI" id="CHEBI:58307"/>
        <dbReference type="ChEBI" id="CHEBI:82815"/>
        <dbReference type="ChEBI" id="CHEBI:84994"/>
        <dbReference type="EC" id="1.3.99.41"/>
    </reaction>
    <physiologicalReaction direction="left-to-right" evidence="6">
        <dbReference type="Rhea" id="RHEA:52613"/>
    </physiologicalReaction>
</comment>
<feature type="domain" description="Acetyl-CoA dehydrogenase-like C-terminal" evidence="14">
    <location>
        <begin position="469"/>
        <end position="588"/>
    </location>
</feature>
<dbReference type="InterPro" id="IPR025878">
    <property type="entry name" value="Acyl-CoA_dh-like_C_dom"/>
</dbReference>
<dbReference type="InterPro" id="IPR006091">
    <property type="entry name" value="Acyl-CoA_Oxase/DH_mid-dom"/>
</dbReference>
<dbReference type="SUPFAM" id="SSF56645">
    <property type="entry name" value="Acyl-CoA dehydrogenase NM domain-like"/>
    <property type="match status" value="1"/>
</dbReference>
<name>R4YZ48_9ACTN</name>
<comment type="caution">
    <text evidence="15">The sequence shown here is derived from an EMBL/GenBank/DDBJ whole genome shotgun (WGS) entry which is preliminary data.</text>
</comment>
<evidence type="ECO:0000256" key="3">
    <source>
        <dbReference type="ARBA" id="ARBA00022630"/>
    </source>
</evidence>
<keyword evidence="4 10" id="KW-0274">FAD</keyword>
<evidence type="ECO:0000313" key="15">
    <source>
        <dbReference type="EMBL" id="CCM63879.1"/>
    </source>
</evidence>
<accession>R4YZ48</accession>
<dbReference type="Pfam" id="PF02771">
    <property type="entry name" value="Acyl-CoA_dh_N"/>
    <property type="match status" value="1"/>
</dbReference>
<evidence type="ECO:0000256" key="5">
    <source>
        <dbReference type="ARBA" id="ARBA00023002"/>
    </source>
</evidence>
<dbReference type="FunFam" id="2.40.110.10:FF:000031">
    <property type="entry name" value="Acyl-CoA dehydrogenase, putative"/>
    <property type="match status" value="1"/>
</dbReference>
<dbReference type="Proteomes" id="UP000018291">
    <property type="component" value="Unassembled WGS sequence"/>
</dbReference>
<dbReference type="STRING" id="1229780.BN381_300026"/>
<sequence>MQDYTPPLDDISFLLDRVLDLPALLETERFAELDPEVVHEAIEAAGTFIAEVIAPTNAIGDEMGTQLQPDGTMVTPDGFKEAYAKLVEAGWGALTFDPAYGGGGFPETVGIVLQEFMVSSNMAFSMAPLLTQGSIHAINSVADELVTETYLAKLVSGEWTGTMNLTEPEAGSDVGALRTKAVPNDDGSWAITGSKIYISWGDHDMAENVIHLVLARTPDAPPGTKGISCFVVPKIMVNDDGSLGEPNDLKVVSVEHKMGINASPTCTMSFGDEGGATGWLLGNEFDGMRVMFVMMNMARLSVGVQGLGLAERTLQGALSYANERVQGKVVGTPKEDRTSPIVGHPDVRRMLLDMRSLTEAMRGICLMNAVAMDRAGSLADEDARQAAEDLNELLIPITKAWCTDMGVEVTSLAIQVYGGMGFVEETGVSQFFRDARIAPIYEGTNGIQAMDLVGRKLPMRSGGVVTDTIADIRATAAALSADDELAGIGARLAEATDALDEATQWIFGHAGEIRDVLAGATPYLRMWGLVVGGWVLGKSALAAAEWAADDGPADFCAEKVRTARWFADQHLSTVVGLTARATSGASLMDEASL</sequence>
<keyword evidence="5 10" id="KW-0560">Oxidoreductase</keyword>
<dbReference type="InterPro" id="IPR046373">
    <property type="entry name" value="Acyl-CoA_Oxase/DH_mid-dom_sf"/>
</dbReference>
<evidence type="ECO:0000259" key="11">
    <source>
        <dbReference type="Pfam" id="PF00441"/>
    </source>
</evidence>
<feature type="domain" description="Acyl-CoA oxidase/dehydrogenase middle" evidence="12">
    <location>
        <begin position="163"/>
        <end position="271"/>
    </location>
</feature>
<evidence type="ECO:0000256" key="7">
    <source>
        <dbReference type="ARBA" id="ARBA00058683"/>
    </source>
</evidence>
<evidence type="ECO:0000256" key="4">
    <source>
        <dbReference type="ARBA" id="ARBA00022827"/>
    </source>
</evidence>
<dbReference type="eggNOG" id="COG1960">
    <property type="taxonomic scope" value="Bacteria"/>
</dbReference>
<dbReference type="HOGENOM" id="CLU_018204_12_2_11"/>
<dbReference type="Gene3D" id="1.10.540.10">
    <property type="entry name" value="Acyl-CoA dehydrogenase/oxidase, N-terminal domain"/>
    <property type="match status" value="1"/>
</dbReference>
<gene>
    <name evidence="15" type="ORF">BN381_300026</name>
</gene>
<dbReference type="AlphaFoldDB" id="R4YZ48"/>
<evidence type="ECO:0000256" key="8">
    <source>
        <dbReference type="ARBA" id="ARBA00066694"/>
    </source>
</evidence>